<reference evidence="7" key="2">
    <citation type="journal article" date="2021" name="PeerJ">
        <title>Extensive microbial diversity within the chicken gut microbiome revealed by metagenomics and culture.</title>
        <authorList>
            <person name="Gilroy R."/>
            <person name="Ravi A."/>
            <person name="Getino M."/>
            <person name="Pursley I."/>
            <person name="Horton D.L."/>
            <person name="Alikhan N.F."/>
            <person name="Baker D."/>
            <person name="Gharbi K."/>
            <person name="Hall N."/>
            <person name="Watson M."/>
            <person name="Adriaenssens E.M."/>
            <person name="Foster-Nyarko E."/>
            <person name="Jarju S."/>
            <person name="Secka A."/>
            <person name="Antonio M."/>
            <person name="Oren A."/>
            <person name="Chaudhuri R.R."/>
            <person name="La Ragione R."/>
            <person name="Hildebrand F."/>
            <person name="Pallen M.J."/>
        </authorList>
    </citation>
    <scope>NUCLEOTIDE SEQUENCE</scope>
    <source>
        <strain evidence="7">CHK154-7741</strain>
    </source>
</reference>
<dbReference type="EMBL" id="DVOD01000046">
    <property type="protein sequence ID" value="HIU92719.1"/>
    <property type="molecule type" value="Genomic_DNA"/>
</dbReference>
<evidence type="ECO:0000256" key="2">
    <source>
        <dbReference type="ARBA" id="ARBA00020110"/>
    </source>
</evidence>
<organism evidence="7 8">
    <name type="scientific">Candidatus Limenecus avicola</name>
    <dbReference type="NCBI Taxonomy" id="2840847"/>
    <lineage>
        <taxon>Bacteria</taxon>
        <taxon>Bacillati</taxon>
        <taxon>Bacillota</taxon>
        <taxon>Clostridia</taxon>
        <taxon>Eubacteriales</taxon>
        <taxon>Clostridiaceae</taxon>
        <taxon>Clostridiaceae incertae sedis</taxon>
        <taxon>Candidatus Limenecus</taxon>
    </lineage>
</organism>
<dbReference type="SUPFAM" id="SSF64518">
    <property type="entry name" value="Phase 1 flagellin"/>
    <property type="match status" value="1"/>
</dbReference>
<dbReference type="PANTHER" id="PTHR42792">
    <property type="entry name" value="FLAGELLIN"/>
    <property type="match status" value="1"/>
</dbReference>
<reference evidence="7" key="1">
    <citation type="submission" date="2020-10" db="EMBL/GenBank/DDBJ databases">
        <authorList>
            <person name="Gilroy R."/>
        </authorList>
    </citation>
    <scope>NUCLEOTIDE SEQUENCE</scope>
    <source>
        <strain evidence="7">CHK154-7741</strain>
    </source>
</reference>
<dbReference type="AlphaFoldDB" id="A0A9D1N0W8"/>
<proteinExistence type="inferred from homology"/>
<sequence length="291" mass="30843">MPIVINTNVPALKAQNALTRASWGLNQSLERLTTGSKINSAKDDPAGLYYATGLNSQISGVNAAYSNVQMGINMITTASGDLSNINTQLERIKDLATQYSNSSLTDEQKNAIKAEAKQRVEEINRIAKESKLNKVQLLDGTQAGGVRLQIGPNADPATNSLTVTGVFEKADVESLNLVGGSSKFADIDAAFANASTAAQFIDIVQDSADIVTERISTAGIYNARLESITDSLITKNENLTSAYSTVMDADVAAETANYIKNQLLQQTASSLLTQANQAQGVLALKLINALA</sequence>
<dbReference type="Proteomes" id="UP000886748">
    <property type="component" value="Unassembled WGS sequence"/>
</dbReference>
<dbReference type="GO" id="GO:0005198">
    <property type="term" value="F:structural molecule activity"/>
    <property type="evidence" value="ECO:0007669"/>
    <property type="project" value="UniProtKB-UniRule"/>
</dbReference>
<feature type="domain" description="Flagellin N-terminal" evidence="5">
    <location>
        <begin position="5"/>
        <end position="142"/>
    </location>
</feature>
<dbReference type="Gene3D" id="6.10.10.10">
    <property type="entry name" value="Flagellar export chaperone, C-terminal domain"/>
    <property type="match status" value="1"/>
</dbReference>
<evidence type="ECO:0000259" key="5">
    <source>
        <dbReference type="Pfam" id="PF00669"/>
    </source>
</evidence>
<dbReference type="PANTHER" id="PTHR42792:SF2">
    <property type="entry name" value="FLAGELLIN"/>
    <property type="match status" value="1"/>
</dbReference>
<dbReference type="PRINTS" id="PR00207">
    <property type="entry name" value="FLAGELLIN"/>
</dbReference>
<name>A0A9D1N0W8_9CLOT</name>
<comment type="subcellular location">
    <subcellularLocation>
        <location evidence="4">Secreted</location>
    </subcellularLocation>
    <subcellularLocation>
        <location evidence="4">Bacterial flagellum</location>
    </subcellularLocation>
</comment>
<keyword evidence="3 4" id="KW-0975">Bacterial flagellum</keyword>
<dbReference type="Pfam" id="PF00700">
    <property type="entry name" value="Flagellin_C"/>
    <property type="match status" value="1"/>
</dbReference>
<dbReference type="InterPro" id="IPR046358">
    <property type="entry name" value="Flagellin_C"/>
</dbReference>
<evidence type="ECO:0000313" key="7">
    <source>
        <dbReference type="EMBL" id="HIU92719.1"/>
    </source>
</evidence>
<dbReference type="GO" id="GO:0005576">
    <property type="term" value="C:extracellular region"/>
    <property type="evidence" value="ECO:0007669"/>
    <property type="project" value="UniProtKB-SubCell"/>
</dbReference>
<accession>A0A9D1N0W8</accession>
<dbReference type="GO" id="GO:0009288">
    <property type="term" value="C:bacterial-type flagellum"/>
    <property type="evidence" value="ECO:0007669"/>
    <property type="project" value="UniProtKB-SubCell"/>
</dbReference>
<dbReference type="InterPro" id="IPR001492">
    <property type="entry name" value="Flagellin"/>
</dbReference>
<evidence type="ECO:0000259" key="6">
    <source>
        <dbReference type="Pfam" id="PF00700"/>
    </source>
</evidence>
<evidence type="ECO:0000256" key="4">
    <source>
        <dbReference type="RuleBase" id="RU362073"/>
    </source>
</evidence>
<feature type="domain" description="Flagellin C-terminal" evidence="6">
    <location>
        <begin position="202"/>
        <end position="284"/>
    </location>
</feature>
<evidence type="ECO:0000313" key="8">
    <source>
        <dbReference type="Proteomes" id="UP000886748"/>
    </source>
</evidence>
<dbReference type="Pfam" id="PF00669">
    <property type="entry name" value="Flagellin_N"/>
    <property type="match status" value="1"/>
</dbReference>
<comment type="caution">
    <text evidence="7">The sequence shown here is derived from an EMBL/GenBank/DDBJ whole genome shotgun (WGS) entry which is preliminary data.</text>
</comment>
<dbReference type="Gene3D" id="1.20.1330.10">
    <property type="entry name" value="f41 fragment of flagellin, N-terminal domain"/>
    <property type="match status" value="1"/>
</dbReference>
<comment type="function">
    <text evidence="4">Flagellin is the subunit protein which polymerizes to form the filaments of bacterial flagella.</text>
</comment>
<protein>
    <recommendedName>
        <fullName evidence="2 4">Flagellin</fullName>
    </recommendedName>
</protein>
<keyword evidence="4" id="KW-0964">Secreted</keyword>
<evidence type="ECO:0000256" key="1">
    <source>
        <dbReference type="ARBA" id="ARBA00005709"/>
    </source>
</evidence>
<dbReference type="InterPro" id="IPR042187">
    <property type="entry name" value="Flagellin_C_sub2"/>
</dbReference>
<dbReference type="InterPro" id="IPR001029">
    <property type="entry name" value="Flagellin_N"/>
</dbReference>
<evidence type="ECO:0000256" key="3">
    <source>
        <dbReference type="ARBA" id="ARBA00023143"/>
    </source>
</evidence>
<gene>
    <name evidence="7" type="ORF">IAD26_06240</name>
</gene>
<comment type="similarity">
    <text evidence="1 4">Belongs to the bacterial flagellin family.</text>
</comment>